<feature type="transmembrane region" description="Helical" evidence="1">
    <location>
        <begin position="83"/>
        <end position="103"/>
    </location>
</feature>
<accession>A0A8S9SSG1</accession>
<keyword evidence="1" id="KW-0472">Membrane</keyword>
<protein>
    <submittedName>
        <fullName evidence="2">Uncharacterized protein</fullName>
    </submittedName>
</protein>
<dbReference type="EMBL" id="QGKX02000004">
    <property type="protein sequence ID" value="KAF3602994.1"/>
    <property type="molecule type" value="Genomic_DNA"/>
</dbReference>
<evidence type="ECO:0000256" key="1">
    <source>
        <dbReference type="SAM" id="Phobius"/>
    </source>
</evidence>
<sequence>MFLRRDFCFFFDYDVVRRLVEGILDRPRFVEGYPFSEFRLVPERFSERVNGHFVAYPTNPGHHQLKPADELADGFPSLSAFTASYLGLLFSQLFLFVPIEYFLRFRHWLIERRAFPSRSASGPSWMFIGVFLGIVGDVVGIQVDVPNIFLNSLSAAALAGALATDTSATRVWRSVPQPPLRGVYTLSISLVDMSG</sequence>
<evidence type="ECO:0000313" key="2">
    <source>
        <dbReference type="EMBL" id="KAF3602994.1"/>
    </source>
</evidence>
<comment type="caution">
    <text evidence="2">The sequence shown here is derived from an EMBL/GenBank/DDBJ whole genome shotgun (WGS) entry which is preliminary data.</text>
</comment>
<keyword evidence="1" id="KW-1133">Transmembrane helix</keyword>
<proteinExistence type="predicted"/>
<feature type="transmembrane region" description="Helical" evidence="1">
    <location>
        <begin position="124"/>
        <end position="142"/>
    </location>
</feature>
<dbReference type="AlphaFoldDB" id="A0A8S9SSG1"/>
<keyword evidence="1" id="KW-0812">Transmembrane</keyword>
<reference evidence="2" key="1">
    <citation type="submission" date="2019-12" db="EMBL/GenBank/DDBJ databases">
        <title>Genome sequencing and annotation of Brassica cretica.</title>
        <authorList>
            <person name="Studholme D.J."/>
            <person name="Sarris P."/>
        </authorList>
    </citation>
    <scope>NUCLEOTIDE SEQUENCE</scope>
    <source>
        <strain evidence="2">PFS-109/04</strain>
        <tissue evidence="2">Leaf</tissue>
    </source>
</reference>
<organism evidence="2 3">
    <name type="scientific">Brassica cretica</name>
    <name type="common">Mustard</name>
    <dbReference type="NCBI Taxonomy" id="69181"/>
    <lineage>
        <taxon>Eukaryota</taxon>
        <taxon>Viridiplantae</taxon>
        <taxon>Streptophyta</taxon>
        <taxon>Embryophyta</taxon>
        <taxon>Tracheophyta</taxon>
        <taxon>Spermatophyta</taxon>
        <taxon>Magnoliopsida</taxon>
        <taxon>eudicotyledons</taxon>
        <taxon>Gunneridae</taxon>
        <taxon>Pentapetalae</taxon>
        <taxon>rosids</taxon>
        <taxon>malvids</taxon>
        <taxon>Brassicales</taxon>
        <taxon>Brassicaceae</taxon>
        <taxon>Brassiceae</taxon>
        <taxon>Brassica</taxon>
    </lineage>
</organism>
<dbReference type="Proteomes" id="UP000712600">
    <property type="component" value="Unassembled WGS sequence"/>
</dbReference>
<name>A0A8S9SSG1_BRACR</name>
<evidence type="ECO:0000313" key="3">
    <source>
        <dbReference type="Proteomes" id="UP000712600"/>
    </source>
</evidence>
<gene>
    <name evidence="2" type="ORF">F2Q69_00035320</name>
</gene>